<proteinExistence type="predicted"/>
<organism evidence="1 2">
    <name type="scientific">Halococcus hamelinensis 100A6</name>
    <dbReference type="NCBI Taxonomy" id="1132509"/>
    <lineage>
        <taxon>Archaea</taxon>
        <taxon>Methanobacteriati</taxon>
        <taxon>Methanobacteriota</taxon>
        <taxon>Stenosarchaea group</taxon>
        <taxon>Halobacteria</taxon>
        <taxon>Halobacteriales</taxon>
        <taxon>Halococcaceae</taxon>
        <taxon>Halococcus</taxon>
    </lineage>
</organism>
<accession>M0M4R4</accession>
<protein>
    <submittedName>
        <fullName evidence="1">Uncharacterized protein</fullName>
    </submittedName>
</protein>
<reference evidence="1 2" key="1">
    <citation type="journal article" date="2014" name="PLoS Genet.">
        <title>Phylogenetically driven sequencing of extremely halophilic archaea reveals strategies for static and dynamic osmo-response.</title>
        <authorList>
            <person name="Becker E.A."/>
            <person name="Seitzer P.M."/>
            <person name="Tritt A."/>
            <person name="Larsen D."/>
            <person name="Krusor M."/>
            <person name="Yao A.I."/>
            <person name="Wu D."/>
            <person name="Madern D."/>
            <person name="Eisen J.A."/>
            <person name="Darling A.E."/>
            <person name="Facciotti M.T."/>
        </authorList>
    </citation>
    <scope>NUCLEOTIDE SEQUENCE [LARGE SCALE GENOMIC DNA]</scope>
    <source>
        <strain evidence="1 2">100A6</strain>
    </source>
</reference>
<dbReference type="PATRIC" id="fig|1132509.6.peg.1474"/>
<dbReference type="AlphaFoldDB" id="M0M4R4"/>
<gene>
    <name evidence="1" type="ORF">C447_06491</name>
</gene>
<dbReference type="OrthoDB" id="374534at2157"/>
<dbReference type="Proteomes" id="UP000011566">
    <property type="component" value="Unassembled WGS sequence"/>
</dbReference>
<evidence type="ECO:0000313" key="1">
    <source>
        <dbReference type="EMBL" id="EMA39604.1"/>
    </source>
</evidence>
<sequence>MTDRSLERWHDAATVGIGIAVGIGLRRWKGDAFESNLRTQLAMQVGLAVGYFLVADQSTDEPDAVE</sequence>
<evidence type="ECO:0000313" key="2">
    <source>
        <dbReference type="Proteomes" id="UP000011566"/>
    </source>
</evidence>
<dbReference type="EMBL" id="AOMB01000017">
    <property type="protein sequence ID" value="EMA39604.1"/>
    <property type="molecule type" value="Genomic_DNA"/>
</dbReference>
<comment type="caution">
    <text evidence="1">The sequence shown here is derived from an EMBL/GenBank/DDBJ whole genome shotgun (WGS) entry which is preliminary data.</text>
</comment>
<name>M0M4R4_9EURY</name>
<keyword evidence="2" id="KW-1185">Reference proteome</keyword>
<dbReference type="RefSeq" id="WP_007692055.1">
    <property type="nucleotide sequence ID" value="NZ_AJRK01000404.1"/>
</dbReference>